<keyword evidence="2 4" id="KW-0418">Kinase</keyword>
<keyword evidence="1" id="KW-0808">Transferase</keyword>
<dbReference type="Gene3D" id="1.25.40.340">
    <property type="match status" value="1"/>
</dbReference>
<organism evidence="4 5">
    <name type="scientific">Vibrio astriarenae</name>
    <dbReference type="NCBI Taxonomy" id="1481923"/>
    <lineage>
        <taxon>Bacteria</taxon>
        <taxon>Pseudomonadati</taxon>
        <taxon>Pseudomonadota</taxon>
        <taxon>Gammaproteobacteria</taxon>
        <taxon>Vibrionales</taxon>
        <taxon>Vibrionaceae</taxon>
        <taxon>Vibrio</taxon>
    </lineage>
</organism>
<dbReference type="SMART" id="SM01120">
    <property type="entry name" value="Dak2"/>
    <property type="match status" value="1"/>
</dbReference>
<name>A0A7Z2YFC1_9VIBR</name>
<dbReference type="PROSITE" id="PS51480">
    <property type="entry name" value="DHAL"/>
    <property type="match status" value="1"/>
</dbReference>
<evidence type="ECO:0000256" key="1">
    <source>
        <dbReference type="ARBA" id="ARBA00022679"/>
    </source>
</evidence>
<evidence type="ECO:0000259" key="3">
    <source>
        <dbReference type="PROSITE" id="PS51480"/>
    </source>
</evidence>
<dbReference type="InterPro" id="IPR036117">
    <property type="entry name" value="DhaL_dom_sf"/>
</dbReference>
<dbReference type="Pfam" id="PF02734">
    <property type="entry name" value="Dak2"/>
    <property type="match status" value="1"/>
</dbReference>
<dbReference type="GO" id="GO:0004371">
    <property type="term" value="F:glycerone kinase activity"/>
    <property type="evidence" value="ECO:0007669"/>
    <property type="project" value="InterPro"/>
</dbReference>
<dbReference type="KEGG" id="vas:GT360_17440"/>
<reference evidence="4 5" key="1">
    <citation type="submission" date="2020-01" db="EMBL/GenBank/DDBJ databases">
        <title>Whole genome and functional gene identification of agarase of Vibrio HN897.</title>
        <authorList>
            <person name="Liu Y."/>
            <person name="Zhao Z."/>
        </authorList>
    </citation>
    <scope>NUCLEOTIDE SEQUENCE [LARGE SCALE GENOMIC DNA]</scope>
    <source>
        <strain evidence="4 5">HN897</strain>
    </source>
</reference>
<feature type="domain" description="DhaL" evidence="3">
    <location>
        <begin position="7"/>
        <end position="205"/>
    </location>
</feature>
<dbReference type="GO" id="GO:0019563">
    <property type="term" value="P:glycerol catabolic process"/>
    <property type="evidence" value="ECO:0007669"/>
    <property type="project" value="TreeGrafter"/>
</dbReference>
<dbReference type="NCBIfam" id="TIGR02365">
    <property type="entry name" value="dha_L_ycgS"/>
    <property type="match status" value="1"/>
</dbReference>
<dbReference type="SUPFAM" id="SSF101473">
    <property type="entry name" value="DhaL-like"/>
    <property type="match status" value="1"/>
</dbReference>
<accession>A0A7Z2YFC1</accession>
<evidence type="ECO:0000256" key="2">
    <source>
        <dbReference type="ARBA" id="ARBA00022777"/>
    </source>
</evidence>
<dbReference type="PANTHER" id="PTHR28629:SF4">
    <property type="entry name" value="TRIOKINASE_FMN CYCLASE"/>
    <property type="match status" value="1"/>
</dbReference>
<dbReference type="RefSeq" id="WP_164650228.1">
    <property type="nucleotide sequence ID" value="NZ_CP047476.1"/>
</dbReference>
<dbReference type="Proteomes" id="UP000464262">
    <property type="component" value="Chromosome 2"/>
</dbReference>
<sequence length="219" mass="24006">MMMFEQNTLNEMLLYAAHRIENKVSYLNDLDSHIGDGDHGTTMLRVCHCIDAVLNQPSDNWAKQYDDLGWLIMSQDGGSAGMLIGNFYIGLSEGFKNTVLTPRETALAFRQALLRVQHFSGAKRGDKTMLDALIPAVEALEQAANDGADTTDLFEKASEAANLGAQETKGMKAARGRAKNMGEKSRGYIDPGAASMAMLFESFGLYVVKVSREEEAYHG</sequence>
<proteinExistence type="predicted"/>
<dbReference type="InterPro" id="IPR050861">
    <property type="entry name" value="Dihydroxyacetone_Kinase"/>
</dbReference>
<evidence type="ECO:0000313" key="4">
    <source>
        <dbReference type="EMBL" id="QIA65328.1"/>
    </source>
</evidence>
<dbReference type="GO" id="GO:0005829">
    <property type="term" value="C:cytosol"/>
    <property type="evidence" value="ECO:0007669"/>
    <property type="project" value="TreeGrafter"/>
</dbReference>
<protein>
    <submittedName>
        <fullName evidence="4">Dihydroxyacetone kinase subunit L</fullName>
    </submittedName>
</protein>
<gene>
    <name evidence="4" type="primary">dhaL</name>
    <name evidence="4" type="ORF">GT360_17440</name>
</gene>
<dbReference type="FunFam" id="1.25.40.340:FF:000002">
    <property type="entry name" value="Dihydroxyacetone kinase, L subunit"/>
    <property type="match status" value="1"/>
</dbReference>
<dbReference type="PANTHER" id="PTHR28629">
    <property type="entry name" value="TRIOKINASE/FMN CYCLASE"/>
    <property type="match status" value="1"/>
</dbReference>
<keyword evidence="5" id="KW-1185">Reference proteome</keyword>
<dbReference type="InterPro" id="IPR012737">
    <property type="entry name" value="DhaK_L_YcgS"/>
</dbReference>
<dbReference type="EMBL" id="CP047476">
    <property type="protein sequence ID" value="QIA65328.1"/>
    <property type="molecule type" value="Genomic_DNA"/>
</dbReference>
<evidence type="ECO:0000313" key="5">
    <source>
        <dbReference type="Proteomes" id="UP000464262"/>
    </source>
</evidence>
<dbReference type="AlphaFoldDB" id="A0A7Z2YFC1"/>
<dbReference type="InterPro" id="IPR004007">
    <property type="entry name" value="DhaL_dom"/>
</dbReference>